<dbReference type="PATRIC" id="fig|1227275.3.peg.693"/>
<dbReference type="EMBL" id="AWVA01000048">
    <property type="protein sequence ID" value="ERJ76707.1"/>
    <property type="molecule type" value="Genomic_DNA"/>
</dbReference>
<dbReference type="HOGENOM" id="CLU_2959023_0_0_9"/>
<proteinExistence type="predicted"/>
<comment type="caution">
    <text evidence="1">The sequence shown here is derived from an EMBL/GenBank/DDBJ whole genome shotgun (WGS) entry which is preliminary data.</text>
</comment>
<organism evidence="1 2">
    <name type="scientific">Streptococcus sobrinus W1703</name>
    <dbReference type="NCBI Taxonomy" id="1227275"/>
    <lineage>
        <taxon>Bacteria</taxon>
        <taxon>Bacillati</taxon>
        <taxon>Bacillota</taxon>
        <taxon>Bacilli</taxon>
        <taxon>Lactobacillales</taxon>
        <taxon>Streptococcaceae</taxon>
        <taxon>Streptococcus</taxon>
    </lineage>
</organism>
<dbReference type="SUPFAM" id="SSF103473">
    <property type="entry name" value="MFS general substrate transporter"/>
    <property type="match status" value="1"/>
</dbReference>
<sequence>MSRSTHDIHGKPYNRTIMIILLLIATFAGVLNQTSLGTAIPTLMKSFDISLSTAQQATT</sequence>
<dbReference type="AlphaFoldDB" id="U2J9J6"/>
<name>U2J9J6_9STRE</name>
<accession>U2J9J6</accession>
<evidence type="ECO:0000313" key="1">
    <source>
        <dbReference type="EMBL" id="ERJ76707.1"/>
    </source>
</evidence>
<protein>
    <submittedName>
        <fullName evidence="1">Uncharacterized protein</fullName>
    </submittedName>
</protein>
<dbReference type="InterPro" id="IPR036259">
    <property type="entry name" value="MFS_trans_sf"/>
</dbReference>
<gene>
    <name evidence="1" type="ORF">HMPREF1557_00785</name>
</gene>
<dbReference type="Proteomes" id="UP000016617">
    <property type="component" value="Unassembled WGS sequence"/>
</dbReference>
<evidence type="ECO:0000313" key="2">
    <source>
        <dbReference type="Proteomes" id="UP000016617"/>
    </source>
</evidence>
<reference evidence="1 2" key="1">
    <citation type="submission" date="2013-06" db="EMBL/GenBank/DDBJ databases">
        <authorList>
            <person name="Weinstock G."/>
            <person name="Sodergren E."/>
            <person name="Lobos E.A."/>
            <person name="Fulton L."/>
            <person name="Fulton R."/>
            <person name="Courtney L."/>
            <person name="Fronick C."/>
            <person name="O'Laughlin M."/>
            <person name="Godfrey J."/>
            <person name="Wilson R.M."/>
            <person name="Miner T."/>
            <person name="Farmer C."/>
            <person name="Delehaunty K."/>
            <person name="Cordes M."/>
            <person name="Minx P."/>
            <person name="Tomlinson C."/>
            <person name="Chen J."/>
            <person name="Wollam A."/>
            <person name="Pepin K.H."/>
            <person name="Bhonagiri V."/>
            <person name="Zhang X."/>
            <person name="Warren W."/>
            <person name="Mitreva M."/>
            <person name="Mardis E.R."/>
            <person name="Wilson R.K."/>
        </authorList>
    </citation>
    <scope>NUCLEOTIDE SEQUENCE [LARGE SCALE GENOMIC DNA]</scope>
    <source>
        <strain evidence="1 2">W1703</strain>
    </source>
</reference>